<proteinExistence type="predicted"/>
<keyword evidence="1" id="KW-0560">Oxidoreductase</keyword>
<dbReference type="RefSeq" id="WP_379023024.1">
    <property type="nucleotide sequence ID" value="NZ_JBHRTA010000037.1"/>
</dbReference>
<dbReference type="EC" id="1.-.-.-" evidence="1"/>
<protein>
    <submittedName>
        <fullName evidence="1">Gluconate 2-dehydrogenase subunit 3 family protein</fullName>
        <ecNumber evidence="1">1.-.-.-</ecNumber>
    </submittedName>
</protein>
<organism evidence="1 2">
    <name type="scientific">Parapedobacter deserti</name>
    <dbReference type="NCBI Taxonomy" id="1912957"/>
    <lineage>
        <taxon>Bacteria</taxon>
        <taxon>Pseudomonadati</taxon>
        <taxon>Bacteroidota</taxon>
        <taxon>Sphingobacteriia</taxon>
        <taxon>Sphingobacteriales</taxon>
        <taxon>Sphingobacteriaceae</taxon>
        <taxon>Parapedobacter</taxon>
    </lineage>
</organism>
<evidence type="ECO:0000313" key="2">
    <source>
        <dbReference type="Proteomes" id="UP001595526"/>
    </source>
</evidence>
<sequence length="176" mass="19277">MIEKTINRRIALRNLLFIAGGTLVLPACFRGSGKASIDLKNLTVSADEENLLAEVTETLIPATDTPGGKGLFLHLFVLKMVDDCHGPEDQQAFTKGLSAFSGWSRRKLGTGFASADMAARKRLLGGIAESSDEDIAQFFSITKHRTTQGYLNSRYVMTNLVKYELVPGRYNGYAEV</sequence>
<evidence type="ECO:0000313" key="1">
    <source>
        <dbReference type="EMBL" id="MFC3198401.1"/>
    </source>
</evidence>
<dbReference type="EMBL" id="JBHRTA010000037">
    <property type="protein sequence ID" value="MFC3198401.1"/>
    <property type="molecule type" value="Genomic_DNA"/>
</dbReference>
<dbReference type="Proteomes" id="UP001595526">
    <property type="component" value="Unassembled WGS sequence"/>
</dbReference>
<keyword evidence="2" id="KW-1185">Reference proteome</keyword>
<name>A0ABV7JNI6_9SPHI</name>
<dbReference type="GO" id="GO:0016491">
    <property type="term" value="F:oxidoreductase activity"/>
    <property type="evidence" value="ECO:0007669"/>
    <property type="project" value="UniProtKB-KW"/>
</dbReference>
<gene>
    <name evidence="1" type="ORF">ACFOET_12325</name>
</gene>
<accession>A0ABV7JNI6</accession>
<comment type="caution">
    <text evidence="1">The sequence shown here is derived from an EMBL/GenBank/DDBJ whole genome shotgun (WGS) entry which is preliminary data.</text>
</comment>
<dbReference type="Pfam" id="PF13618">
    <property type="entry name" value="Gluconate_2-dh3"/>
    <property type="match status" value="1"/>
</dbReference>
<reference evidence="2" key="1">
    <citation type="journal article" date="2019" name="Int. J. Syst. Evol. Microbiol.">
        <title>The Global Catalogue of Microorganisms (GCM) 10K type strain sequencing project: providing services to taxonomists for standard genome sequencing and annotation.</title>
        <authorList>
            <consortium name="The Broad Institute Genomics Platform"/>
            <consortium name="The Broad Institute Genome Sequencing Center for Infectious Disease"/>
            <person name="Wu L."/>
            <person name="Ma J."/>
        </authorList>
    </citation>
    <scope>NUCLEOTIDE SEQUENCE [LARGE SCALE GENOMIC DNA]</scope>
    <source>
        <strain evidence="2">KCTC 52416</strain>
    </source>
</reference>
<dbReference type="InterPro" id="IPR027056">
    <property type="entry name" value="Gluconate_2DH_su3"/>
</dbReference>